<dbReference type="VEuPathDB" id="VectorBase:CSON005466"/>
<evidence type="ECO:0000256" key="13">
    <source>
        <dbReference type="ARBA" id="ARBA00063143"/>
    </source>
</evidence>
<dbReference type="SUPFAM" id="SSF47473">
    <property type="entry name" value="EF-hand"/>
    <property type="match status" value="2"/>
</dbReference>
<dbReference type="EMBL" id="UFQS01000215">
    <property type="protein sequence ID" value="SSX01429.1"/>
    <property type="molecule type" value="Genomic_DNA"/>
</dbReference>
<dbReference type="EMBL" id="UFQT01000215">
    <property type="protein sequence ID" value="SSX21809.1"/>
    <property type="molecule type" value="Genomic_DNA"/>
</dbReference>
<evidence type="ECO:0000256" key="1">
    <source>
        <dbReference type="ARBA" id="ARBA00004319"/>
    </source>
</evidence>
<evidence type="ECO:0000256" key="4">
    <source>
        <dbReference type="ARBA" id="ARBA00022723"/>
    </source>
</evidence>
<comment type="function">
    <text evidence="12">Probable molecular chaperone assisting protein biosynthesis and transport in the endoplasmic reticulum. Required for the proper biosynthesis and transport of pulmonary surfactant-associated protein A/SP-A, pulmonary surfactant-associated protein D/SP-D and the lipid transporter ABCA3. By regulating both the proper expression and the degradation through the endoplasmic reticulum-associated protein degradation pathway of these proteins plays a crucial role in pulmonary surfactant homeostasis. Has an anti-fibrotic activity by negatively regulating the secretion of type I and type III collagens. This calcium-binding protein also transiently associates with immature PCSK6 and regulates its secretion.</text>
</comment>
<evidence type="ECO:0000256" key="2">
    <source>
        <dbReference type="ARBA" id="ARBA00004613"/>
    </source>
</evidence>
<dbReference type="Pfam" id="PF10591">
    <property type="entry name" value="SPARC_Ca_bdg"/>
    <property type="match status" value="1"/>
</dbReference>
<protein>
    <recommendedName>
        <fullName evidence="14">Reticulocalbin-3</fullName>
    </recommendedName>
</protein>
<dbReference type="GO" id="GO:0005509">
    <property type="term" value="F:calcium ion binding"/>
    <property type="evidence" value="ECO:0007669"/>
    <property type="project" value="InterPro"/>
</dbReference>
<dbReference type="InterPro" id="IPR019577">
    <property type="entry name" value="SPARC/Testican_Ca-bd-dom"/>
</dbReference>
<dbReference type="AlphaFoldDB" id="A0A336K9U9"/>
<gene>
    <name evidence="17" type="primary">CSON005466</name>
</gene>
<organism evidence="17">
    <name type="scientific">Culicoides sonorensis</name>
    <name type="common">Biting midge</name>
    <dbReference type="NCBI Taxonomy" id="179676"/>
    <lineage>
        <taxon>Eukaryota</taxon>
        <taxon>Metazoa</taxon>
        <taxon>Ecdysozoa</taxon>
        <taxon>Arthropoda</taxon>
        <taxon>Hexapoda</taxon>
        <taxon>Insecta</taxon>
        <taxon>Pterygota</taxon>
        <taxon>Neoptera</taxon>
        <taxon>Endopterygota</taxon>
        <taxon>Diptera</taxon>
        <taxon>Nematocera</taxon>
        <taxon>Chironomoidea</taxon>
        <taxon>Ceratopogonidae</taxon>
        <taxon>Ceratopogoninae</taxon>
        <taxon>Culicoides</taxon>
        <taxon>Monoculicoides</taxon>
    </lineage>
</organism>
<keyword evidence="9" id="KW-1015">Disulfide bond</keyword>
<dbReference type="Gene3D" id="1.10.238.10">
    <property type="entry name" value="EF-hand"/>
    <property type="match status" value="3"/>
</dbReference>
<dbReference type="FunFam" id="1.10.238.10:FF:000424">
    <property type="entry name" value="GM18042"/>
    <property type="match status" value="1"/>
</dbReference>
<keyword evidence="7" id="KW-0256">Endoplasmic reticulum</keyword>
<evidence type="ECO:0000256" key="3">
    <source>
        <dbReference type="ARBA" id="ARBA00022525"/>
    </source>
</evidence>
<dbReference type="GO" id="GO:0005576">
    <property type="term" value="C:extracellular region"/>
    <property type="evidence" value="ECO:0007669"/>
    <property type="project" value="UniProtKB-SubCell"/>
</dbReference>
<reference evidence="17" key="1">
    <citation type="submission" date="2018-04" db="EMBL/GenBank/DDBJ databases">
        <authorList>
            <person name="Go L.Y."/>
            <person name="Mitchell J.A."/>
        </authorList>
    </citation>
    <scope>NUCLEOTIDE SEQUENCE</scope>
    <source>
        <tissue evidence="17">Whole organism</tissue>
    </source>
</reference>
<proteinExistence type="predicted"/>
<keyword evidence="8" id="KW-0106">Calcium</keyword>
<dbReference type="PANTHER" id="PTHR10827:SF95">
    <property type="entry name" value="LD34388P"/>
    <property type="match status" value="1"/>
</dbReference>
<dbReference type="PROSITE" id="PS00018">
    <property type="entry name" value="EF_HAND_1"/>
    <property type="match status" value="4"/>
</dbReference>
<sequence length="330" mass="38421">MVSIRTIALLFLICFFHKSHTAATQSHHHAQKHKERLQDGMTHASFNKHSHEHDTEFDHEAILGSVKEAEEFHDLSPEESKKRLSILVTKMDLNKDKFIDRHELKAWILRSFKSLGAEEAQDRFEDCDENGDHKVTWAEYIKDTYGMESEEEGLEKNEVEDDSQDKMMNDDRELFKAADKDGDGVLILDEFIIFNNPEEYPEMLPIVLRQTLADKDVNGDDKIDFQEFVGESARDKDKEYLITEKDKFDNDFDKNKDGFLTGNEILSWMLPSSDEIATEEVDHLFVGSDDDHDERLSYDEIINNYDLFVGSEATEYGEHLQNIERFKDEL</sequence>
<comment type="subunit">
    <text evidence="13">Interacts with PCSK6 (immature form including the propeptide); probably involved in the maturation and the secretion of PCSK6.</text>
</comment>
<evidence type="ECO:0000256" key="15">
    <source>
        <dbReference type="SAM" id="SignalP"/>
    </source>
</evidence>
<dbReference type="InterPro" id="IPR011992">
    <property type="entry name" value="EF-hand-dom_pair"/>
</dbReference>
<dbReference type="GO" id="GO:0005788">
    <property type="term" value="C:endoplasmic reticulum lumen"/>
    <property type="evidence" value="ECO:0007669"/>
    <property type="project" value="UniProtKB-SubCell"/>
</dbReference>
<evidence type="ECO:0000256" key="5">
    <source>
        <dbReference type="ARBA" id="ARBA00022729"/>
    </source>
</evidence>
<evidence type="ECO:0000256" key="8">
    <source>
        <dbReference type="ARBA" id="ARBA00022837"/>
    </source>
</evidence>
<keyword evidence="4" id="KW-0479">Metal-binding</keyword>
<evidence type="ECO:0000256" key="11">
    <source>
        <dbReference type="ARBA" id="ARBA00023186"/>
    </source>
</evidence>
<dbReference type="GO" id="GO:0015031">
    <property type="term" value="P:protein transport"/>
    <property type="evidence" value="ECO:0007669"/>
    <property type="project" value="UniProtKB-ARBA"/>
</dbReference>
<keyword evidence="11" id="KW-0143">Chaperone</keyword>
<dbReference type="PANTHER" id="PTHR10827">
    <property type="entry name" value="RETICULOCALBIN"/>
    <property type="match status" value="1"/>
</dbReference>
<dbReference type="InterPro" id="IPR018247">
    <property type="entry name" value="EF_Hand_1_Ca_BS"/>
</dbReference>
<keyword evidence="5 15" id="KW-0732">Signal</keyword>
<feature type="domain" description="EF-hand" evidence="16">
    <location>
        <begin position="250"/>
        <end position="275"/>
    </location>
</feature>
<keyword evidence="6" id="KW-0677">Repeat</keyword>
<feature type="domain" description="EF-hand" evidence="16">
    <location>
        <begin position="166"/>
        <end position="201"/>
    </location>
</feature>
<evidence type="ECO:0000313" key="18">
    <source>
        <dbReference type="EMBL" id="SSX21809.1"/>
    </source>
</evidence>
<evidence type="ECO:0000313" key="17">
    <source>
        <dbReference type="EMBL" id="SSX01429.1"/>
    </source>
</evidence>
<evidence type="ECO:0000256" key="7">
    <source>
        <dbReference type="ARBA" id="ARBA00022824"/>
    </source>
</evidence>
<evidence type="ECO:0000256" key="14">
    <source>
        <dbReference type="ARBA" id="ARBA00072696"/>
    </source>
</evidence>
<dbReference type="OMA" id="HELTQWN"/>
<dbReference type="Pfam" id="PF13202">
    <property type="entry name" value="EF-hand_5"/>
    <property type="match status" value="1"/>
</dbReference>
<keyword evidence="3" id="KW-0964">Secreted</keyword>
<dbReference type="PROSITE" id="PS50222">
    <property type="entry name" value="EF_HAND_2"/>
    <property type="match status" value="3"/>
</dbReference>
<feature type="signal peptide" evidence="15">
    <location>
        <begin position="1"/>
        <end position="21"/>
    </location>
</feature>
<evidence type="ECO:0000256" key="10">
    <source>
        <dbReference type="ARBA" id="ARBA00023180"/>
    </source>
</evidence>
<feature type="chain" id="PRO_5036328509" description="Reticulocalbin-3" evidence="15">
    <location>
        <begin position="22"/>
        <end position="330"/>
    </location>
</feature>
<evidence type="ECO:0000256" key="6">
    <source>
        <dbReference type="ARBA" id="ARBA00022737"/>
    </source>
</evidence>
<dbReference type="InterPro" id="IPR002048">
    <property type="entry name" value="EF_hand_dom"/>
</dbReference>
<comment type="subcellular location">
    <subcellularLocation>
        <location evidence="1">Endoplasmic reticulum lumen</location>
    </subcellularLocation>
    <subcellularLocation>
        <location evidence="2">Secreted</location>
    </subcellularLocation>
</comment>
<evidence type="ECO:0000256" key="9">
    <source>
        <dbReference type="ARBA" id="ARBA00023157"/>
    </source>
</evidence>
<reference evidence="18" key="2">
    <citation type="submission" date="2018-07" db="EMBL/GenBank/DDBJ databases">
        <authorList>
            <person name="Quirk P.G."/>
            <person name="Krulwich T.A."/>
        </authorList>
    </citation>
    <scope>NUCLEOTIDE SEQUENCE</scope>
</reference>
<evidence type="ECO:0000256" key="12">
    <source>
        <dbReference type="ARBA" id="ARBA00056975"/>
    </source>
</evidence>
<dbReference type="FunFam" id="1.10.238.10:FF:000104">
    <property type="entry name" value="calumenin isoform X1"/>
    <property type="match status" value="1"/>
</dbReference>
<dbReference type="CDD" id="cd16227">
    <property type="entry name" value="EFh_CREC_RCN2_like"/>
    <property type="match status" value="1"/>
</dbReference>
<feature type="domain" description="EF-hand" evidence="16">
    <location>
        <begin position="79"/>
        <end position="114"/>
    </location>
</feature>
<evidence type="ECO:0000259" key="16">
    <source>
        <dbReference type="PROSITE" id="PS50222"/>
    </source>
</evidence>
<keyword evidence="10" id="KW-0325">Glycoprotein</keyword>
<accession>A0A336K9U9</accession>
<name>A0A336K9U9_CULSO</name>